<protein>
    <submittedName>
        <fullName evidence="1">Uncharacterized protein</fullName>
    </submittedName>
</protein>
<accession>A0A1X7UL69</accession>
<organism evidence="1">
    <name type="scientific">Amphimedon queenslandica</name>
    <name type="common">Sponge</name>
    <dbReference type="NCBI Taxonomy" id="400682"/>
    <lineage>
        <taxon>Eukaryota</taxon>
        <taxon>Metazoa</taxon>
        <taxon>Porifera</taxon>
        <taxon>Demospongiae</taxon>
        <taxon>Heteroscleromorpha</taxon>
        <taxon>Haplosclerida</taxon>
        <taxon>Niphatidae</taxon>
        <taxon>Amphimedon</taxon>
    </lineage>
</organism>
<proteinExistence type="predicted"/>
<evidence type="ECO:0000313" key="1">
    <source>
        <dbReference type="EnsemblMetazoa" id="Aqu2.1.28249_001"/>
    </source>
</evidence>
<name>A0A1X7UL69_AMPQE</name>
<reference evidence="1" key="1">
    <citation type="submission" date="2017-05" db="UniProtKB">
        <authorList>
            <consortium name="EnsemblMetazoa"/>
        </authorList>
    </citation>
    <scope>IDENTIFICATION</scope>
</reference>
<sequence>ELVLCSQTTPSVPLGGSGQLTIPQSFYFTQKWGKWMRQLTTCFFVAGSSRAGPKRQKTSFI</sequence>
<dbReference type="AlphaFoldDB" id="A0A1X7UL69"/>
<dbReference type="EnsemblMetazoa" id="Aqu2.1.28249_001">
    <property type="protein sequence ID" value="Aqu2.1.28249_001"/>
    <property type="gene ID" value="Aqu2.1.28249"/>
</dbReference>
<dbReference type="InParanoid" id="A0A1X7UL69"/>